<keyword evidence="7" id="KW-0694">RNA-binding</keyword>
<feature type="region of interest" description="Disordered" evidence="10">
    <location>
        <begin position="42"/>
        <end position="209"/>
    </location>
</feature>
<dbReference type="AlphaFoldDB" id="A0AA40CLY9"/>
<evidence type="ECO:0000313" key="12">
    <source>
        <dbReference type="Proteomes" id="UP001174936"/>
    </source>
</evidence>
<dbReference type="PRINTS" id="PR01217">
    <property type="entry name" value="PRICHEXTENSN"/>
</dbReference>
<evidence type="ECO:0000313" key="11">
    <source>
        <dbReference type="EMBL" id="KAK0643385.1"/>
    </source>
</evidence>
<keyword evidence="6" id="KW-0597">Phosphoprotein</keyword>
<feature type="compositionally biased region" description="Acidic residues" evidence="10">
    <location>
        <begin position="200"/>
        <end position="209"/>
    </location>
</feature>
<feature type="compositionally biased region" description="Basic residues" evidence="10">
    <location>
        <begin position="396"/>
        <end position="405"/>
    </location>
</feature>
<proteinExistence type="inferred from homology"/>
<dbReference type="GO" id="GO:0006364">
    <property type="term" value="P:rRNA processing"/>
    <property type="evidence" value="ECO:0007669"/>
    <property type="project" value="UniProtKB-KW"/>
</dbReference>
<dbReference type="Proteomes" id="UP001174936">
    <property type="component" value="Unassembled WGS sequence"/>
</dbReference>
<dbReference type="GO" id="GO:0005634">
    <property type="term" value="C:nucleus"/>
    <property type="evidence" value="ECO:0007669"/>
    <property type="project" value="UniProtKB-SubCell"/>
</dbReference>
<feature type="compositionally biased region" description="Low complexity" evidence="10">
    <location>
        <begin position="184"/>
        <end position="199"/>
    </location>
</feature>
<keyword evidence="8" id="KW-0539">Nucleus</keyword>
<evidence type="ECO:0000256" key="4">
    <source>
        <dbReference type="ARBA" id="ARBA00022517"/>
    </source>
</evidence>
<feature type="compositionally biased region" description="Low complexity" evidence="10">
    <location>
        <begin position="670"/>
        <end position="711"/>
    </location>
</feature>
<dbReference type="SUPFAM" id="SSF50447">
    <property type="entry name" value="Translation proteins"/>
    <property type="match status" value="1"/>
</dbReference>
<evidence type="ECO:0000256" key="10">
    <source>
        <dbReference type="SAM" id="MobiDB-lite"/>
    </source>
</evidence>
<comment type="caution">
    <text evidence="11">The sequence shown here is derived from an EMBL/GenBank/DDBJ whole genome shotgun (WGS) entry which is preliminary data.</text>
</comment>
<evidence type="ECO:0000256" key="5">
    <source>
        <dbReference type="ARBA" id="ARBA00022552"/>
    </source>
</evidence>
<evidence type="ECO:0000256" key="1">
    <source>
        <dbReference type="ARBA" id="ARBA00004123"/>
    </source>
</evidence>
<evidence type="ECO:0000256" key="6">
    <source>
        <dbReference type="ARBA" id="ARBA00022553"/>
    </source>
</evidence>
<keyword evidence="5" id="KW-0698">rRNA processing</keyword>
<evidence type="ECO:0000256" key="2">
    <source>
        <dbReference type="ARBA" id="ARBA00009801"/>
    </source>
</evidence>
<comment type="subcellular location">
    <subcellularLocation>
        <location evidence="1">Nucleus</location>
    </subcellularLocation>
</comment>
<dbReference type="GO" id="GO:0001522">
    <property type="term" value="P:pseudouridine synthesis"/>
    <property type="evidence" value="ECO:0007669"/>
    <property type="project" value="InterPro"/>
</dbReference>
<feature type="compositionally biased region" description="Polar residues" evidence="10">
    <location>
        <begin position="150"/>
        <end position="165"/>
    </location>
</feature>
<protein>
    <recommendedName>
        <fullName evidence="3">H/ACA ribonucleoprotein complex non-core subunit NAF1</fullName>
    </recommendedName>
    <alternativeName>
        <fullName evidence="9">Nuclear assembly factor 1</fullName>
    </alternativeName>
</protein>
<dbReference type="GO" id="GO:0000493">
    <property type="term" value="P:box H/ACA snoRNP assembly"/>
    <property type="evidence" value="ECO:0007669"/>
    <property type="project" value="InterPro"/>
</dbReference>
<accession>A0AA40CLY9</accession>
<evidence type="ECO:0000256" key="9">
    <source>
        <dbReference type="ARBA" id="ARBA00076743"/>
    </source>
</evidence>
<dbReference type="GO" id="GO:0003723">
    <property type="term" value="F:RNA binding"/>
    <property type="evidence" value="ECO:0007669"/>
    <property type="project" value="UniProtKB-KW"/>
</dbReference>
<evidence type="ECO:0000256" key="7">
    <source>
        <dbReference type="ARBA" id="ARBA00022884"/>
    </source>
</evidence>
<gene>
    <name evidence="11" type="ORF">B0T16DRAFT_391914</name>
</gene>
<dbReference type="PANTHER" id="PTHR31633">
    <property type="entry name" value="H/ACA RIBONUCLEOPROTEIN COMPLEX NON-CORE SUBUNIT NAF1"/>
    <property type="match status" value="1"/>
</dbReference>
<dbReference type="Gene3D" id="2.40.10.230">
    <property type="entry name" value="Probable tRNA pseudouridine synthase domain"/>
    <property type="match status" value="1"/>
</dbReference>
<feature type="compositionally biased region" description="Basic and acidic residues" evidence="10">
    <location>
        <begin position="95"/>
        <end position="105"/>
    </location>
</feature>
<feature type="compositionally biased region" description="Acidic residues" evidence="10">
    <location>
        <begin position="377"/>
        <end position="390"/>
    </location>
</feature>
<dbReference type="InterPro" id="IPR040309">
    <property type="entry name" value="Naf1"/>
</dbReference>
<keyword evidence="12" id="KW-1185">Reference proteome</keyword>
<evidence type="ECO:0000256" key="8">
    <source>
        <dbReference type="ARBA" id="ARBA00023242"/>
    </source>
</evidence>
<feature type="compositionally biased region" description="Pro residues" evidence="10">
    <location>
        <begin position="532"/>
        <end position="558"/>
    </location>
</feature>
<organism evidence="11 12">
    <name type="scientific">Cercophora newfieldiana</name>
    <dbReference type="NCBI Taxonomy" id="92897"/>
    <lineage>
        <taxon>Eukaryota</taxon>
        <taxon>Fungi</taxon>
        <taxon>Dikarya</taxon>
        <taxon>Ascomycota</taxon>
        <taxon>Pezizomycotina</taxon>
        <taxon>Sordariomycetes</taxon>
        <taxon>Sordariomycetidae</taxon>
        <taxon>Sordariales</taxon>
        <taxon>Lasiosphaeriaceae</taxon>
        <taxon>Cercophora</taxon>
    </lineage>
</organism>
<keyword evidence="4" id="KW-0690">Ribosome biogenesis</keyword>
<feature type="compositionally biased region" description="Gly residues" evidence="10">
    <location>
        <begin position="474"/>
        <end position="485"/>
    </location>
</feature>
<feature type="compositionally biased region" description="Polar residues" evidence="10">
    <location>
        <begin position="655"/>
        <end position="666"/>
    </location>
</feature>
<name>A0AA40CLY9_9PEZI</name>
<evidence type="ECO:0000256" key="3">
    <source>
        <dbReference type="ARBA" id="ARBA00021438"/>
    </source>
</evidence>
<feature type="compositionally biased region" description="Polar residues" evidence="10">
    <location>
        <begin position="52"/>
        <end position="67"/>
    </location>
</feature>
<dbReference type="EMBL" id="JAULSV010000005">
    <property type="protein sequence ID" value="KAK0643385.1"/>
    <property type="molecule type" value="Genomic_DNA"/>
</dbReference>
<dbReference type="PANTHER" id="PTHR31633:SF1">
    <property type="entry name" value="H_ACA RIBONUCLEOPROTEIN COMPLEX NON-CORE SUBUNIT NAF1"/>
    <property type="match status" value="1"/>
</dbReference>
<feature type="compositionally biased region" description="Gly residues" evidence="10">
    <location>
        <begin position="712"/>
        <end position="722"/>
    </location>
</feature>
<feature type="compositionally biased region" description="Pro residues" evidence="10">
    <location>
        <begin position="565"/>
        <end position="582"/>
    </location>
</feature>
<feature type="region of interest" description="Disordered" evidence="10">
    <location>
        <begin position="1"/>
        <end position="21"/>
    </location>
</feature>
<feature type="compositionally biased region" description="Polar residues" evidence="10">
    <location>
        <begin position="415"/>
        <end position="433"/>
    </location>
</feature>
<dbReference type="InterPro" id="IPR038664">
    <property type="entry name" value="Gar1/Naf1_Cbf5-bd_sf"/>
</dbReference>
<dbReference type="Pfam" id="PF04410">
    <property type="entry name" value="Gar1"/>
    <property type="match status" value="1"/>
</dbReference>
<feature type="compositionally biased region" description="Low complexity" evidence="10">
    <location>
        <begin position="596"/>
        <end position="626"/>
    </location>
</feature>
<feature type="region of interest" description="Disordered" evidence="10">
    <location>
        <begin position="368"/>
        <end position="722"/>
    </location>
</feature>
<dbReference type="GO" id="GO:0005732">
    <property type="term" value="C:sno(s)RNA-containing ribonucleoprotein complex"/>
    <property type="evidence" value="ECO:0007669"/>
    <property type="project" value="InterPro"/>
</dbReference>
<dbReference type="InterPro" id="IPR009000">
    <property type="entry name" value="Transl_B-barrel_sf"/>
</dbReference>
<dbReference type="InterPro" id="IPR007504">
    <property type="entry name" value="H/ACA_rnp_Gar1/Naf1"/>
</dbReference>
<feature type="compositionally biased region" description="Acidic residues" evidence="10">
    <location>
        <begin position="171"/>
        <end position="183"/>
    </location>
</feature>
<sequence>MADQTFQIPGLGHARPNETLPAQNFAPDLLVAAASFGGDAELAHGVGAQPEKPQQQVATGSQPTVSGATEEPTPEKVPEPTEAAKTATGCDTMDVDGKGEQEEGGAKLGDSVTEQRKTDDVEMDNNTVSPPSPGVADALEAALGMLPNNAGGSEQAVSAPAQPQDQAPDGETAEDAENPEWEVDSSPYESSSESDSSDSSSEDDSEDEGGYTLLGIEETARMLMAEEDGDGDDAARGGKGAAAALRTKNEIPDDVLPKPDVTITPEMEISPIGNVQFIVENTAVIKSQNPGEFQVLERGSVLCKEDRTVVGALTDILGNVRSPVYILRFATEEEIKELGLEVGTAIFYSNDHAVYAFTQELKQVKGTDASNLHDEEVGADEMEFSDDEKEAEYKRQQKLKRRGGKAGRGGRDQQPTPRSNSNNEPIQESSGGNLNYDDEDGPYKPLSRPSTFAQGVSAPSLPPKPDVGFNQSRGGFGHGSHGGRGGRGDFRGRNRGNNRGGDRKFGQRGGHRSGSHSFTHDGPSPPTGQSLPHPPAPLPQGTHLPPPPYGATPVPPPAQAGRWPAVPPSYPPPPPAPVPFPHPGTHGQAPPPPPSAANFNFNYQAWAQAQAQAQPQNQQYQYGQAASHPQAPTPPASSYSMAPVPPPNWPGVAAQSPQTPTYSPTNYYGAAQYAQQQQAQPVAQQTQQSAQPPSFGQYQQHQAQQPYWGQQGAYGQGQQGRH</sequence>
<dbReference type="FunFam" id="2.40.10.230:FF:000002">
    <property type="entry name" value="H/ACA ribonucleoprotein complex non-core subunit NAF1"/>
    <property type="match status" value="1"/>
</dbReference>
<comment type="similarity">
    <text evidence="2">Belongs to the NAF1 family.</text>
</comment>
<reference evidence="11" key="1">
    <citation type="submission" date="2023-06" db="EMBL/GenBank/DDBJ databases">
        <title>Genome-scale phylogeny and comparative genomics of the fungal order Sordariales.</title>
        <authorList>
            <consortium name="Lawrence Berkeley National Laboratory"/>
            <person name="Hensen N."/>
            <person name="Bonometti L."/>
            <person name="Westerberg I."/>
            <person name="Brannstrom I.O."/>
            <person name="Guillou S."/>
            <person name="Cros-Aarteil S."/>
            <person name="Calhoun S."/>
            <person name="Haridas S."/>
            <person name="Kuo A."/>
            <person name="Mondo S."/>
            <person name="Pangilinan J."/>
            <person name="Riley R."/>
            <person name="Labutti K."/>
            <person name="Andreopoulos B."/>
            <person name="Lipzen A."/>
            <person name="Chen C."/>
            <person name="Yanf M."/>
            <person name="Daum C."/>
            <person name="Ng V."/>
            <person name="Clum A."/>
            <person name="Steindorff A."/>
            <person name="Ohm R."/>
            <person name="Martin F."/>
            <person name="Silar P."/>
            <person name="Natvig D."/>
            <person name="Lalanne C."/>
            <person name="Gautier V."/>
            <person name="Ament-Velasquez S.L."/>
            <person name="Kruys A."/>
            <person name="Hutchinson M.I."/>
            <person name="Powell A.J."/>
            <person name="Barry K."/>
            <person name="Miller A.N."/>
            <person name="Grigoriev I.V."/>
            <person name="Debuchy R."/>
            <person name="Gladieux P."/>
            <person name="Thoren M.H."/>
            <person name="Johannesson H."/>
        </authorList>
    </citation>
    <scope>NUCLEOTIDE SEQUENCE</scope>
    <source>
        <strain evidence="11">SMH2532-1</strain>
    </source>
</reference>